<evidence type="ECO:0000313" key="10">
    <source>
        <dbReference type="Proteomes" id="UP000826271"/>
    </source>
</evidence>
<dbReference type="AlphaFoldDB" id="A0AAV6WZK0"/>
<organism evidence="9 10">
    <name type="scientific">Buddleja alternifolia</name>
    <dbReference type="NCBI Taxonomy" id="168488"/>
    <lineage>
        <taxon>Eukaryota</taxon>
        <taxon>Viridiplantae</taxon>
        <taxon>Streptophyta</taxon>
        <taxon>Embryophyta</taxon>
        <taxon>Tracheophyta</taxon>
        <taxon>Spermatophyta</taxon>
        <taxon>Magnoliopsida</taxon>
        <taxon>eudicotyledons</taxon>
        <taxon>Gunneridae</taxon>
        <taxon>Pentapetalae</taxon>
        <taxon>asterids</taxon>
        <taxon>lamiids</taxon>
        <taxon>Lamiales</taxon>
        <taxon>Scrophulariaceae</taxon>
        <taxon>Buddlejeae</taxon>
        <taxon>Buddleja</taxon>
    </lineage>
</organism>
<proteinExistence type="predicted"/>
<evidence type="ECO:0000256" key="3">
    <source>
        <dbReference type="ARBA" id="ARBA00023015"/>
    </source>
</evidence>
<dbReference type="NCBIfam" id="TIGR01568">
    <property type="entry name" value="A_thal_3678"/>
    <property type="match status" value="1"/>
</dbReference>
<dbReference type="GO" id="GO:0005634">
    <property type="term" value="C:nucleus"/>
    <property type="evidence" value="ECO:0007669"/>
    <property type="project" value="UniProtKB-SubCell"/>
</dbReference>
<protein>
    <recommendedName>
        <fullName evidence="6">Transcription repressor</fullName>
    </recommendedName>
    <alternativeName>
        <fullName evidence="6">Ovate family protein</fullName>
    </alternativeName>
</protein>
<comment type="caution">
    <text evidence="9">The sequence shown here is derived from an EMBL/GenBank/DDBJ whole genome shotgun (WGS) entry which is preliminary data.</text>
</comment>
<sequence length="296" mass="33847">MENHLHNKFMLKVSRLLPSSFSSCHFRTLPDVADSSITIHQNHPSSFHPPKKLLSDAEGRKCPPVTPTSSTLNPNQKRDNKVIHPKSFSININQSSSSHSAWFSSGDENTRNRDVETDTFFSLSSNSGDSFRLKTSRRFRKCHEMKSIDETSRCSYDIVLSPKTAKTTGKVIKMDEKRDFASDHVSTQLYYTNTTGDSIRRRKTARTRRKTRKNSSRRRVFDGSVMIGESYAVEKRSSDPRSDFRESMVEMIVEKQMFGGDDLEKLLRCFLSLNAVSYHGMICDVFSEICETLFTN</sequence>
<accession>A0AAV6WZK0</accession>
<dbReference type="PROSITE" id="PS51754">
    <property type="entry name" value="OVATE"/>
    <property type="match status" value="1"/>
</dbReference>
<dbReference type="PANTHER" id="PTHR33057:SF17">
    <property type="entry name" value="TRANSCRIPTION REPRESSOR OFP8"/>
    <property type="match status" value="1"/>
</dbReference>
<keyword evidence="4 6" id="KW-0804">Transcription</keyword>
<dbReference type="EMBL" id="WHWC01000010">
    <property type="protein sequence ID" value="KAG8375549.1"/>
    <property type="molecule type" value="Genomic_DNA"/>
</dbReference>
<comment type="function">
    <text evidence="6">Transcriptional repressor that regulates multiple aspects of plant growth and development.</text>
</comment>
<evidence type="ECO:0000259" key="8">
    <source>
        <dbReference type="PROSITE" id="PS51754"/>
    </source>
</evidence>
<evidence type="ECO:0000256" key="7">
    <source>
        <dbReference type="SAM" id="MobiDB-lite"/>
    </source>
</evidence>
<reference evidence="9" key="1">
    <citation type="submission" date="2019-10" db="EMBL/GenBank/DDBJ databases">
        <authorList>
            <person name="Zhang R."/>
            <person name="Pan Y."/>
            <person name="Wang J."/>
            <person name="Ma R."/>
            <person name="Yu S."/>
        </authorList>
    </citation>
    <scope>NUCLEOTIDE SEQUENCE</scope>
    <source>
        <strain evidence="9">LA-IB0</strain>
        <tissue evidence="9">Leaf</tissue>
    </source>
</reference>
<dbReference type="InterPro" id="IPR038933">
    <property type="entry name" value="Ovate"/>
</dbReference>
<gene>
    <name evidence="9" type="ORF">BUALT_Bualt10G0111500</name>
</gene>
<keyword evidence="5 6" id="KW-0539">Nucleus</keyword>
<evidence type="ECO:0000313" key="9">
    <source>
        <dbReference type="EMBL" id="KAG8375549.1"/>
    </source>
</evidence>
<dbReference type="PANTHER" id="PTHR33057">
    <property type="entry name" value="TRANSCRIPTION REPRESSOR OFP7-RELATED"/>
    <property type="match status" value="1"/>
</dbReference>
<evidence type="ECO:0000256" key="6">
    <source>
        <dbReference type="RuleBase" id="RU367028"/>
    </source>
</evidence>
<comment type="subcellular location">
    <subcellularLocation>
        <location evidence="1 6">Nucleus</location>
    </subcellularLocation>
</comment>
<evidence type="ECO:0000256" key="2">
    <source>
        <dbReference type="ARBA" id="ARBA00022491"/>
    </source>
</evidence>
<dbReference type="GO" id="GO:0045892">
    <property type="term" value="P:negative regulation of DNA-templated transcription"/>
    <property type="evidence" value="ECO:0007669"/>
    <property type="project" value="UniProtKB-UniRule"/>
</dbReference>
<evidence type="ECO:0000256" key="1">
    <source>
        <dbReference type="ARBA" id="ARBA00004123"/>
    </source>
</evidence>
<feature type="region of interest" description="Disordered" evidence="7">
    <location>
        <begin position="40"/>
        <end position="79"/>
    </location>
</feature>
<evidence type="ECO:0000256" key="4">
    <source>
        <dbReference type="ARBA" id="ARBA00023163"/>
    </source>
</evidence>
<name>A0AAV6WZK0_9LAMI</name>
<keyword evidence="2 6" id="KW-0678">Repressor</keyword>
<dbReference type="InterPro" id="IPR006458">
    <property type="entry name" value="Ovate_C"/>
</dbReference>
<dbReference type="Pfam" id="PF04844">
    <property type="entry name" value="Ovate"/>
    <property type="match status" value="1"/>
</dbReference>
<evidence type="ECO:0000256" key="5">
    <source>
        <dbReference type="ARBA" id="ARBA00023242"/>
    </source>
</evidence>
<feature type="domain" description="OVATE" evidence="8">
    <location>
        <begin position="233"/>
        <end position="292"/>
    </location>
</feature>
<dbReference type="Proteomes" id="UP000826271">
    <property type="component" value="Unassembled WGS sequence"/>
</dbReference>
<keyword evidence="10" id="KW-1185">Reference proteome</keyword>
<keyword evidence="3 6" id="KW-0805">Transcription regulation</keyword>